<organism evidence="1 2">
    <name type="scientific">Candidatus Nitrosocosmicus oleophilus</name>
    <dbReference type="NCBI Taxonomy" id="1353260"/>
    <lineage>
        <taxon>Archaea</taxon>
        <taxon>Nitrososphaerota</taxon>
        <taxon>Nitrososphaeria</taxon>
        <taxon>Nitrososphaerales</taxon>
        <taxon>Nitrososphaeraceae</taxon>
        <taxon>Candidatus Nitrosocosmicus</taxon>
    </lineage>
</organism>
<dbReference type="EMBL" id="CP012850">
    <property type="protein sequence ID" value="ALI37108.1"/>
    <property type="molecule type" value="Genomic_DNA"/>
</dbReference>
<reference evidence="2" key="1">
    <citation type="submission" date="2015-10" db="EMBL/GenBank/DDBJ databases">
        <title>Niche specialization of a soil ammonia-oxidizing archaeon, Candidatus Nitrosocosmicus oleophilus.</title>
        <authorList>
            <person name="Jung M.-Y."/>
            <person name="Rhee S.-K."/>
        </authorList>
    </citation>
    <scope>NUCLEOTIDE SEQUENCE [LARGE SCALE GENOMIC DNA]</scope>
    <source>
        <strain evidence="2">MY3</strain>
    </source>
</reference>
<keyword evidence="2" id="KW-1185">Reference proteome</keyword>
<dbReference type="AlphaFoldDB" id="A0A654M057"/>
<name>A0A654M057_9ARCH</name>
<dbReference type="KEGG" id="taa:NMY3_02919"/>
<evidence type="ECO:0000313" key="2">
    <source>
        <dbReference type="Proteomes" id="UP000058925"/>
    </source>
</evidence>
<dbReference type="Proteomes" id="UP000058925">
    <property type="component" value="Chromosome"/>
</dbReference>
<gene>
    <name evidence="1" type="ORF">NMY3_02919</name>
</gene>
<evidence type="ECO:0000313" key="1">
    <source>
        <dbReference type="EMBL" id="ALI37108.1"/>
    </source>
</evidence>
<protein>
    <submittedName>
        <fullName evidence="1">Uncharacterized protein</fullName>
    </submittedName>
</protein>
<proteinExistence type="predicted"/>
<sequence length="68" mass="8059">MTAFIDFKQIFAIYQQTIMFSLENTKTKSGYDIYIRLKILDTLPSRSKYSLILSFSSEDYSFRILVEE</sequence>
<accession>A0A654M057</accession>